<evidence type="ECO:0000259" key="8">
    <source>
        <dbReference type="SMART" id="SM01221"/>
    </source>
</evidence>
<dbReference type="InterPro" id="IPR037064">
    <property type="entry name" value="Formiminotransferase_N_sf"/>
</dbReference>
<dbReference type="InterPro" id="IPR004227">
    <property type="entry name" value="Formiminotransferase_cat"/>
</dbReference>
<dbReference type="AlphaFoldDB" id="X0YXN9"/>
<dbReference type="GO" id="GO:0005737">
    <property type="term" value="C:cytoplasm"/>
    <property type="evidence" value="ECO:0007669"/>
    <property type="project" value="UniProtKB-SubCell"/>
</dbReference>
<dbReference type="NCBIfam" id="TIGR02024">
    <property type="entry name" value="FtcD"/>
    <property type="match status" value="1"/>
</dbReference>
<protein>
    <recommendedName>
        <fullName evidence="3">glutamate formimidoyltransferase</fullName>
        <ecNumber evidence="3">2.1.2.5</ecNumber>
    </recommendedName>
</protein>
<dbReference type="InterPro" id="IPR012886">
    <property type="entry name" value="Formiminotransferase_N"/>
</dbReference>
<reference evidence="9" key="1">
    <citation type="journal article" date="2014" name="Front. Microbiol.">
        <title>High frequency of phylogenetically diverse reductive dehalogenase-homologous genes in deep subseafloor sedimentary metagenomes.</title>
        <authorList>
            <person name="Kawai M."/>
            <person name="Futagami T."/>
            <person name="Toyoda A."/>
            <person name="Takaki Y."/>
            <person name="Nishi S."/>
            <person name="Hori S."/>
            <person name="Arai W."/>
            <person name="Tsubouchi T."/>
            <person name="Morono Y."/>
            <person name="Uchiyama I."/>
            <person name="Ito T."/>
            <person name="Fujiyama A."/>
            <person name="Inagaki F."/>
            <person name="Takami H."/>
        </authorList>
    </citation>
    <scope>NUCLEOTIDE SEQUENCE</scope>
    <source>
        <strain evidence="9">Expedition CK06-06</strain>
    </source>
</reference>
<dbReference type="EMBL" id="BARS01053410">
    <property type="protein sequence ID" value="GAG51312.1"/>
    <property type="molecule type" value="Genomic_DNA"/>
</dbReference>
<dbReference type="Gene3D" id="3.30.990.10">
    <property type="entry name" value="Formiminotransferase, N-terminal subdomain"/>
    <property type="match status" value="1"/>
</dbReference>
<feature type="non-terminal residue" evidence="9">
    <location>
        <position position="1"/>
    </location>
</feature>
<dbReference type="Gene3D" id="3.30.70.670">
    <property type="entry name" value="Formiminotransferase, C-terminal subdomain"/>
    <property type="match status" value="1"/>
</dbReference>
<sequence>LGGRGVPVYYYEDAATRPERKSLPKIRKGQYEALEEKLRDVAWAPDEGPAEFNATAGATVTGSRFPLIAFNVNLRTDDLEIAKTIARAVRHINGGYKAVRGMGFALEERDMVQVSMNLVNYTETPIHRVLETVRSEAARYGVAVAGTELIGPVPLDALEEVVRFYLQVHEFTTEQVLETALLG</sequence>
<dbReference type="GO" id="GO:0005542">
    <property type="term" value="F:folic acid binding"/>
    <property type="evidence" value="ECO:0007669"/>
    <property type="project" value="UniProtKB-KW"/>
</dbReference>
<dbReference type="Pfam" id="PF02971">
    <property type="entry name" value="FTCD"/>
    <property type="match status" value="1"/>
</dbReference>
<dbReference type="GO" id="GO:0019557">
    <property type="term" value="P:L-histidine catabolic process to glutamate and formate"/>
    <property type="evidence" value="ECO:0007669"/>
    <property type="project" value="UniProtKB-UniPathway"/>
</dbReference>
<comment type="subcellular location">
    <subcellularLocation>
        <location evidence="1">Cytoplasm</location>
    </subcellularLocation>
</comment>
<proteinExistence type="predicted"/>
<dbReference type="SMART" id="SM01221">
    <property type="entry name" value="FTCD"/>
    <property type="match status" value="1"/>
</dbReference>
<dbReference type="InterPro" id="IPR037070">
    <property type="entry name" value="Formiminotransferase_C_sf"/>
</dbReference>
<dbReference type="Pfam" id="PF07837">
    <property type="entry name" value="FTCD_N"/>
    <property type="match status" value="1"/>
</dbReference>
<feature type="domain" description="Formiminotransferase C-terminal subdomain" evidence="8">
    <location>
        <begin position="66"/>
        <end position="180"/>
    </location>
</feature>
<organism evidence="9">
    <name type="scientific">marine sediment metagenome</name>
    <dbReference type="NCBI Taxonomy" id="412755"/>
    <lineage>
        <taxon>unclassified sequences</taxon>
        <taxon>metagenomes</taxon>
        <taxon>ecological metagenomes</taxon>
    </lineage>
</organism>
<dbReference type="GO" id="GO:0030409">
    <property type="term" value="F:glutamate formimidoyltransferase activity"/>
    <property type="evidence" value="ECO:0007669"/>
    <property type="project" value="UniProtKB-EC"/>
</dbReference>
<accession>X0YXN9</accession>
<evidence type="ECO:0000256" key="6">
    <source>
        <dbReference type="ARBA" id="ARBA00022808"/>
    </source>
</evidence>
<evidence type="ECO:0000256" key="5">
    <source>
        <dbReference type="ARBA" id="ARBA00022679"/>
    </source>
</evidence>
<evidence type="ECO:0000256" key="4">
    <source>
        <dbReference type="ARBA" id="ARBA00022490"/>
    </source>
</evidence>
<dbReference type="SUPFAM" id="SSF55116">
    <property type="entry name" value="Formiminotransferase domain of formiminotransferase-cyclodeaminase"/>
    <property type="match status" value="2"/>
</dbReference>
<evidence type="ECO:0000256" key="7">
    <source>
        <dbReference type="ARBA" id="ARBA00022954"/>
    </source>
</evidence>
<name>X0YXN9_9ZZZZ</name>
<dbReference type="UniPathway" id="UPA00379">
    <property type="reaction ID" value="UER00555"/>
</dbReference>
<keyword evidence="6" id="KW-0369">Histidine metabolism</keyword>
<keyword evidence="4" id="KW-0963">Cytoplasm</keyword>
<keyword evidence="5" id="KW-0808">Transferase</keyword>
<dbReference type="EC" id="2.1.2.5" evidence="3"/>
<dbReference type="InterPro" id="IPR013802">
    <property type="entry name" value="Formiminotransferase_C"/>
</dbReference>
<dbReference type="PANTHER" id="PTHR12234">
    <property type="entry name" value="FORMIMINOTRANSFERASE-CYCLODEAMINASE"/>
    <property type="match status" value="1"/>
</dbReference>
<dbReference type="InterPro" id="IPR022384">
    <property type="entry name" value="FormiminoTrfase_cat_dom_sf"/>
</dbReference>
<comment type="caution">
    <text evidence="9">The sequence shown here is derived from an EMBL/GenBank/DDBJ whole genome shotgun (WGS) entry which is preliminary data.</text>
</comment>
<evidence type="ECO:0000256" key="1">
    <source>
        <dbReference type="ARBA" id="ARBA00004496"/>
    </source>
</evidence>
<dbReference type="PANTHER" id="PTHR12234:SF8">
    <property type="entry name" value="FORMIMINOTRANSFERASE-CYCLODEAMINASE"/>
    <property type="match status" value="1"/>
</dbReference>
<evidence type="ECO:0000256" key="2">
    <source>
        <dbReference type="ARBA" id="ARBA00005082"/>
    </source>
</evidence>
<dbReference type="InterPro" id="IPR051623">
    <property type="entry name" value="FTCD"/>
</dbReference>
<keyword evidence="7" id="KW-0290">Folate-binding</keyword>
<evidence type="ECO:0000256" key="3">
    <source>
        <dbReference type="ARBA" id="ARBA00012252"/>
    </source>
</evidence>
<dbReference type="GO" id="GO:0019556">
    <property type="term" value="P:L-histidine catabolic process to glutamate and formamide"/>
    <property type="evidence" value="ECO:0007669"/>
    <property type="project" value="UniProtKB-UniPathway"/>
</dbReference>
<comment type="pathway">
    <text evidence="2">Amino-acid degradation; L-histidine degradation into L-glutamate; L-glutamate from N-formimidoyl-L-glutamate (transferase route): step 1/1.</text>
</comment>
<evidence type="ECO:0000313" key="9">
    <source>
        <dbReference type="EMBL" id="GAG51312.1"/>
    </source>
</evidence>
<gene>
    <name evidence="9" type="ORF">S01H1_79255</name>
</gene>